<evidence type="ECO:0000313" key="3">
    <source>
        <dbReference type="Proteomes" id="UP001367676"/>
    </source>
</evidence>
<feature type="region of interest" description="Disordered" evidence="1">
    <location>
        <begin position="370"/>
        <end position="392"/>
    </location>
</feature>
<organism evidence="2 3">
    <name type="scientific">Parthenolecanium corni</name>
    <dbReference type="NCBI Taxonomy" id="536013"/>
    <lineage>
        <taxon>Eukaryota</taxon>
        <taxon>Metazoa</taxon>
        <taxon>Ecdysozoa</taxon>
        <taxon>Arthropoda</taxon>
        <taxon>Hexapoda</taxon>
        <taxon>Insecta</taxon>
        <taxon>Pterygota</taxon>
        <taxon>Neoptera</taxon>
        <taxon>Paraneoptera</taxon>
        <taxon>Hemiptera</taxon>
        <taxon>Sternorrhyncha</taxon>
        <taxon>Coccoidea</taxon>
        <taxon>Coccidae</taxon>
        <taxon>Parthenolecanium</taxon>
    </lineage>
</organism>
<accession>A0AAN9Y4N8</accession>
<feature type="compositionally biased region" description="Polar residues" evidence="1">
    <location>
        <begin position="108"/>
        <end position="129"/>
    </location>
</feature>
<comment type="caution">
    <text evidence="2">The sequence shown here is derived from an EMBL/GenBank/DDBJ whole genome shotgun (WGS) entry which is preliminary data.</text>
</comment>
<dbReference type="EMBL" id="JBBCAQ010000019">
    <property type="protein sequence ID" value="KAK7595093.1"/>
    <property type="molecule type" value="Genomic_DNA"/>
</dbReference>
<dbReference type="Proteomes" id="UP001367676">
    <property type="component" value="Unassembled WGS sequence"/>
</dbReference>
<dbReference type="AlphaFoldDB" id="A0AAN9Y4N8"/>
<gene>
    <name evidence="2" type="ORF">V9T40_001526</name>
</gene>
<protein>
    <submittedName>
        <fullName evidence="2">Uncharacterized protein</fullName>
    </submittedName>
</protein>
<reference evidence="2 3" key="1">
    <citation type="submission" date="2024-03" db="EMBL/GenBank/DDBJ databases">
        <title>Adaptation during the transition from Ophiocordyceps entomopathogen to insect associate is accompanied by gene loss and intensified selection.</title>
        <authorList>
            <person name="Ward C.M."/>
            <person name="Onetto C.A."/>
            <person name="Borneman A.R."/>
        </authorList>
    </citation>
    <scope>NUCLEOTIDE SEQUENCE [LARGE SCALE GENOMIC DNA]</scope>
    <source>
        <strain evidence="2">AWRI1</strain>
        <tissue evidence="2">Single Adult Female</tissue>
    </source>
</reference>
<feature type="compositionally biased region" description="Low complexity" evidence="1">
    <location>
        <begin position="79"/>
        <end position="93"/>
    </location>
</feature>
<sequence length="601" mass="69409">MSLHDQDDLMPRPLPKPSQVEILSIHPEVPEPSLIIDKFYSQKKPNNYVLNSFKSSSISDSSPSRNGFTQNYDSIQQKSAESSNSTSSYSPAALPNQVDLHNNCRKVSFSSPSNHPDQRKSINQYHNTNDSCKNSFQPESCSCQFNNHELESDLRSEQKLHSPSVCTDFARNVHRMPDYEYPMQNEMCSRKRCSCTACMKEYFDGLASKEQKQNYISSEELQKAVLKFENLFLKLNYKYSKITENFVSKDELIAVIRSHEAKIDSMQAVIDAMVSKNKMNHCNHCSQSNPHYQSQEPAINPVTTKSNSPIRAEKLELLRNNDCHQNLILESKSHPNDGFDAVKYDRKREDFRPSHEPQIYQTRAIESQKCHTNAFEEQRKHSHSPSDRFLSSRRNNYHEELEKRDHISATRLKDSCNPQDHGRWVAAENESKCVESNGHFEQEKETIMRNLKDDQQLKFLYNNIITQVKNMLEKNIPVGVYGKTDPMQFVKEATVEQFEKLGLNVKNIVDEDKERNLPRVQSCDNEEARRMPIPKTNLIPSSDVSLHMNALAMKYISNYQKDENDFTEKKSAMNDLSMNCNNVSIATLRYLERHQILSELG</sequence>
<keyword evidence="3" id="KW-1185">Reference proteome</keyword>
<proteinExistence type="predicted"/>
<evidence type="ECO:0000256" key="1">
    <source>
        <dbReference type="SAM" id="MobiDB-lite"/>
    </source>
</evidence>
<feature type="compositionally biased region" description="Basic and acidic residues" evidence="1">
    <location>
        <begin position="370"/>
        <end position="379"/>
    </location>
</feature>
<feature type="region of interest" description="Disordered" evidence="1">
    <location>
        <begin position="75"/>
        <end position="129"/>
    </location>
</feature>
<evidence type="ECO:0000313" key="2">
    <source>
        <dbReference type="EMBL" id="KAK7595093.1"/>
    </source>
</evidence>
<name>A0AAN9Y4N8_9HEMI</name>